<keyword evidence="6" id="KW-0999">Mitochondrion inner membrane</keyword>
<dbReference type="InParanoid" id="A0A423XCZ5"/>
<evidence type="ECO:0000256" key="8">
    <source>
        <dbReference type="ARBA" id="ARBA00022989"/>
    </source>
</evidence>
<dbReference type="GO" id="GO:0005743">
    <property type="term" value="C:mitochondrial inner membrane"/>
    <property type="evidence" value="ECO:0007669"/>
    <property type="project" value="UniProtKB-SubCell"/>
</dbReference>
<evidence type="ECO:0000256" key="2">
    <source>
        <dbReference type="ARBA" id="ARBA00006355"/>
    </source>
</evidence>
<comment type="caution">
    <text evidence="14">The sequence shown here is derived from an EMBL/GenBank/DDBJ whole genome shotgun (WGS) entry which is preliminary data.</text>
</comment>
<keyword evidence="8" id="KW-1133">Transmembrane helix</keyword>
<keyword evidence="15" id="KW-1185">Reference proteome</keyword>
<keyword evidence="4" id="KW-0813">Transport</keyword>
<reference evidence="14 15" key="1">
    <citation type="submission" date="2015-09" db="EMBL/GenBank/DDBJ databases">
        <title>Host preference determinants of Valsa canker pathogens revealed by comparative genomics.</title>
        <authorList>
            <person name="Yin Z."/>
            <person name="Huang L."/>
        </authorList>
    </citation>
    <scope>NUCLEOTIDE SEQUENCE [LARGE SCALE GENOMIC DNA]</scope>
    <source>
        <strain evidence="14 15">SXYLt</strain>
    </source>
</reference>
<dbReference type="AlphaFoldDB" id="A0A423XCZ5"/>
<evidence type="ECO:0000256" key="3">
    <source>
        <dbReference type="ARBA" id="ARBA00020796"/>
    </source>
</evidence>
<feature type="region of interest" description="Disordered" evidence="13">
    <location>
        <begin position="381"/>
        <end position="412"/>
    </location>
</feature>
<dbReference type="GO" id="GO:0015031">
    <property type="term" value="P:protein transport"/>
    <property type="evidence" value="ECO:0007669"/>
    <property type="project" value="UniProtKB-KW"/>
</dbReference>
<evidence type="ECO:0000313" key="15">
    <source>
        <dbReference type="Proteomes" id="UP000285146"/>
    </source>
</evidence>
<feature type="coiled-coil region" evidence="12">
    <location>
        <begin position="164"/>
        <end position="210"/>
    </location>
</feature>
<dbReference type="InterPro" id="IPR021056">
    <property type="entry name" value="Mt_import_IM_translocase_Tim54"/>
</dbReference>
<evidence type="ECO:0000256" key="10">
    <source>
        <dbReference type="ARBA" id="ARBA00023128"/>
    </source>
</evidence>
<dbReference type="STRING" id="1230097.A0A423XCZ5"/>
<evidence type="ECO:0000256" key="4">
    <source>
        <dbReference type="ARBA" id="ARBA00022448"/>
    </source>
</evidence>
<evidence type="ECO:0000313" key="14">
    <source>
        <dbReference type="EMBL" id="ROW13949.1"/>
    </source>
</evidence>
<feature type="region of interest" description="Disordered" evidence="13">
    <location>
        <begin position="1"/>
        <end position="48"/>
    </location>
</feature>
<feature type="region of interest" description="Disordered" evidence="13">
    <location>
        <begin position="244"/>
        <end position="285"/>
    </location>
</feature>
<comment type="subcellular location">
    <subcellularLocation>
        <location evidence="1">Mitochondrion inner membrane</location>
        <topology evidence="1">Single-pass membrane protein</topology>
    </subcellularLocation>
</comment>
<keyword evidence="5" id="KW-0812">Transmembrane</keyword>
<comment type="similarity">
    <text evidence="2">Belongs to the TIM54 family.</text>
</comment>
<dbReference type="Pfam" id="PF11711">
    <property type="entry name" value="Tim54"/>
    <property type="match status" value="1"/>
</dbReference>
<evidence type="ECO:0000256" key="6">
    <source>
        <dbReference type="ARBA" id="ARBA00022792"/>
    </source>
</evidence>
<proteinExistence type="inferred from homology"/>
<accession>A0A423XCZ5</accession>
<gene>
    <name evidence="14" type="ORF">VPNG_04070</name>
</gene>
<evidence type="ECO:0000256" key="1">
    <source>
        <dbReference type="ARBA" id="ARBA00004434"/>
    </source>
</evidence>
<feature type="compositionally biased region" description="Pro residues" evidence="13">
    <location>
        <begin position="32"/>
        <end position="43"/>
    </location>
</feature>
<keyword evidence="7" id="KW-0653">Protein transport</keyword>
<evidence type="ECO:0000256" key="13">
    <source>
        <dbReference type="SAM" id="MobiDB-lite"/>
    </source>
</evidence>
<evidence type="ECO:0000256" key="11">
    <source>
        <dbReference type="ARBA" id="ARBA00023136"/>
    </source>
</evidence>
<name>A0A423XCZ5_9PEZI</name>
<keyword evidence="11" id="KW-0472">Membrane</keyword>
<keyword evidence="12" id="KW-0175">Coiled coil</keyword>
<dbReference type="EMBL" id="LKEB01000016">
    <property type="protein sequence ID" value="ROW13949.1"/>
    <property type="molecule type" value="Genomic_DNA"/>
</dbReference>
<sequence length="486" mass="54444">MAEPTPPVTAAAGAAPATAATTTTTTAATPKPAAPAPPKPPQQNPALRMMGLPALPRKLPSRNWMIFWTLSTTLAAAIIYDRREKRRATARWAHAVEHLATVPLPNPSALPRKLTIYLAAPPGDGLRIAQDHYAEYVKPVLAASGLDWEFVQGRMQGDIRAAVAEKVRRKRRAQEKDIGGAKKQSSNPVVAAAEEHLLTEEDRLEAFRRAAGIPEYDGVRGDIVVGRHAWKEYVRGLHEGWLGPLEAPPSAQPDPEPKPSSTEEGEESNSNKPKRPPQIKPYNSPEDYATAQLPFLVPAELGPSAPVEFPHILGFLNTPTRFYRFLTRRRLADQIGRDVAAACLASYREFQQETSADASQDYQWEQQKVLLHEEKSWQKSVWKSDDEDAKKKTTEADEAGSEPSPTPVQKKEKIWPKPIVMDPRLAMRMRRFELQPEDEQRAREVVVREEEIEGFIKGSLRSLWRWGAKKVQKEEKKVPMSHDDEY</sequence>
<organism evidence="14 15">
    <name type="scientific">Cytospora leucostoma</name>
    <dbReference type="NCBI Taxonomy" id="1230097"/>
    <lineage>
        <taxon>Eukaryota</taxon>
        <taxon>Fungi</taxon>
        <taxon>Dikarya</taxon>
        <taxon>Ascomycota</taxon>
        <taxon>Pezizomycotina</taxon>
        <taxon>Sordariomycetes</taxon>
        <taxon>Sordariomycetidae</taxon>
        <taxon>Diaporthales</taxon>
        <taxon>Cytosporaceae</taxon>
        <taxon>Cytospora</taxon>
    </lineage>
</organism>
<evidence type="ECO:0000256" key="5">
    <source>
        <dbReference type="ARBA" id="ARBA00022692"/>
    </source>
</evidence>
<dbReference type="Proteomes" id="UP000285146">
    <property type="component" value="Unassembled WGS sequence"/>
</dbReference>
<dbReference type="FunCoup" id="A0A423XCZ5">
    <property type="interactions" value="22"/>
</dbReference>
<evidence type="ECO:0000256" key="12">
    <source>
        <dbReference type="SAM" id="Coils"/>
    </source>
</evidence>
<protein>
    <recommendedName>
        <fullName evidence="3">Mitochondrial import inner membrane translocase subunit TIM54</fullName>
    </recommendedName>
</protein>
<keyword evidence="10" id="KW-0496">Mitochondrion</keyword>
<keyword evidence="9" id="KW-0811">Translocation</keyword>
<evidence type="ECO:0000256" key="7">
    <source>
        <dbReference type="ARBA" id="ARBA00022927"/>
    </source>
</evidence>
<dbReference type="OrthoDB" id="5598305at2759"/>
<evidence type="ECO:0000256" key="9">
    <source>
        <dbReference type="ARBA" id="ARBA00023010"/>
    </source>
</evidence>
<feature type="compositionally biased region" description="Low complexity" evidence="13">
    <location>
        <begin position="8"/>
        <end position="31"/>
    </location>
</feature>
<feature type="compositionally biased region" description="Basic and acidic residues" evidence="13">
    <location>
        <begin position="381"/>
        <end position="395"/>
    </location>
</feature>